<evidence type="ECO:0000313" key="2">
    <source>
        <dbReference type="Proteomes" id="UP000342249"/>
    </source>
</evidence>
<protein>
    <submittedName>
        <fullName evidence="1">Uncharacterized protein</fullName>
    </submittedName>
</protein>
<dbReference type="Proteomes" id="UP000342249">
    <property type="component" value="Unassembled WGS sequence"/>
</dbReference>
<sequence>MLDINKSDISDLFGWTCSDVWRTFALDNNGIFEKGNIVKEQSIKMKNVEGYIFYKAYRRSNDKRGMNTQITASYITKGNFIFRSRIKGSIYTPFVNLNKLENVKIDNEIFNKFIIRTNNEKSLGELFKDDEIISLISSLDLFCMEIRKGKKINEKVLYIEINGIVDNYKEMEQTFNLTTKIINKVAMK</sequence>
<name>A0A5N7IUV9_9CLOT</name>
<proteinExistence type="predicted"/>
<accession>A0A5N7IUV9</accession>
<comment type="caution">
    <text evidence="1">The sequence shown here is derived from an EMBL/GenBank/DDBJ whole genome shotgun (WGS) entry which is preliminary data.</text>
</comment>
<reference evidence="1" key="1">
    <citation type="journal article" date="2019" name="Lett. Appl. Microbiol.">
        <title>A case of 'blown pack' spoilage of vacuum-packaged pork likely associated with Clostridium estertheticum in Canada.</title>
        <authorList>
            <person name="Zhang P."/>
            <person name="Ward P."/>
            <person name="McMullen L.M."/>
            <person name="Yang X."/>
        </authorList>
    </citation>
    <scope>NUCLEOTIDE SEQUENCE [LARGE SCALE GENOMIC DNA]</scope>
    <source>
        <strain evidence="1">MA19</strain>
    </source>
</reference>
<dbReference type="EMBL" id="SPSF01000056">
    <property type="protein sequence ID" value="MPQ64885.1"/>
    <property type="molecule type" value="Genomic_DNA"/>
</dbReference>
<dbReference type="RefSeq" id="WP_152754024.1">
    <property type="nucleotide sequence ID" value="NZ_SPSE01000054.1"/>
</dbReference>
<organism evidence="1 2">
    <name type="scientific">Clostridium estertheticum</name>
    <dbReference type="NCBI Taxonomy" id="238834"/>
    <lineage>
        <taxon>Bacteria</taxon>
        <taxon>Bacillati</taxon>
        <taxon>Bacillota</taxon>
        <taxon>Clostridia</taxon>
        <taxon>Eubacteriales</taxon>
        <taxon>Clostridiaceae</taxon>
        <taxon>Clostridium</taxon>
    </lineage>
</organism>
<gene>
    <name evidence="1" type="ORF">E4V82_22735</name>
</gene>
<evidence type="ECO:0000313" key="1">
    <source>
        <dbReference type="EMBL" id="MPQ64885.1"/>
    </source>
</evidence>
<dbReference type="AlphaFoldDB" id="A0A5N7IUV9"/>